<protein>
    <recommendedName>
        <fullName evidence="8">ABC3 transporter permease C-terminal domain-containing protein</fullName>
    </recommendedName>
</protein>
<dbReference type="Proteomes" id="UP000001064">
    <property type="component" value="Unassembled WGS sequence"/>
</dbReference>
<feature type="transmembrane region" description="Helical" evidence="7">
    <location>
        <begin position="644"/>
        <end position="663"/>
    </location>
</feature>
<name>F0ZQK2_DICPU</name>
<feature type="region of interest" description="Disordered" evidence="6">
    <location>
        <begin position="1"/>
        <end position="52"/>
    </location>
</feature>
<feature type="transmembrane region" description="Helical" evidence="7">
    <location>
        <begin position="613"/>
        <end position="632"/>
    </location>
</feature>
<feature type="transmembrane region" description="Helical" evidence="7">
    <location>
        <begin position="994"/>
        <end position="1016"/>
    </location>
</feature>
<dbReference type="Pfam" id="PF02687">
    <property type="entry name" value="FtsX"/>
    <property type="match status" value="2"/>
</dbReference>
<dbReference type="InParanoid" id="F0ZQK2"/>
<keyword evidence="5 7" id="KW-0472">Membrane</keyword>
<accession>F0ZQK2</accession>
<evidence type="ECO:0000256" key="1">
    <source>
        <dbReference type="ARBA" id="ARBA00004651"/>
    </source>
</evidence>
<feature type="transmembrane region" description="Helical" evidence="7">
    <location>
        <begin position="552"/>
        <end position="574"/>
    </location>
</feature>
<feature type="domain" description="ABC3 transporter permease C-terminal" evidence="8">
    <location>
        <begin position="464"/>
        <end position="583"/>
    </location>
</feature>
<dbReference type="KEGG" id="dpp:DICPUDRAFT_56279"/>
<dbReference type="RefSeq" id="XP_003289692.1">
    <property type="nucleotide sequence ID" value="XM_003289644.1"/>
</dbReference>
<dbReference type="GeneID" id="10502958"/>
<evidence type="ECO:0000256" key="4">
    <source>
        <dbReference type="ARBA" id="ARBA00022989"/>
    </source>
</evidence>
<feature type="transmembrane region" description="Helical" evidence="7">
    <location>
        <begin position="1087"/>
        <end position="1106"/>
    </location>
</feature>
<dbReference type="InterPro" id="IPR003838">
    <property type="entry name" value="ABC3_permease_C"/>
</dbReference>
<dbReference type="PANTHER" id="PTHR32522">
    <property type="match status" value="1"/>
</dbReference>
<gene>
    <name evidence="9" type="ORF">DICPUDRAFT_56279</name>
</gene>
<evidence type="ECO:0000313" key="9">
    <source>
        <dbReference type="EMBL" id="EGC33767.1"/>
    </source>
</evidence>
<feature type="transmembrane region" description="Helical" evidence="7">
    <location>
        <begin position="1043"/>
        <end position="1067"/>
    </location>
</feature>
<proteinExistence type="predicted"/>
<organism evidence="9 10">
    <name type="scientific">Dictyostelium purpureum</name>
    <name type="common">Slime mold</name>
    <dbReference type="NCBI Taxonomy" id="5786"/>
    <lineage>
        <taxon>Eukaryota</taxon>
        <taxon>Amoebozoa</taxon>
        <taxon>Evosea</taxon>
        <taxon>Eumycetozoa</taxon>
        <taxon>Dictyostelia</taxon>
        <taxon>Dictyosteliales</taxon>
        <taxon>Dictyosteliaceae</taxon>
        <taxon>Dictyostelium</taxon>
    </lineage>
</organism>
<dbReference type="OrthoDB" id="2126250at2759"/>
<evidence type="ECO:0000256" key="6">
    <source>
        <dbReference type="SAM" id="MobiDB-lite"/>
    </source>
</evidence>
<evidence type="ECO:0000313" key="10">
    <source>
        <dbReference type="Proteomes" id="UP000001064"/>
    </source>
</evidence>
<dbReference type="AlphaFoldDB" id="F0ZQK2"/>
<feature type="transmembrane region" description="Helical" evidence="7">
    <location>
        <begin position="454"/>
        <end position="482"/>
    </location>
</feature>
<dbReference type="VEuPathDB" id="AmoebaDB:DICPUDRAFT_56279"/>
<comment type="subcellular location">
    <subcellularLocation>
        <location evidence="1">Cell membrane</location>
        <topology evidence="1">Multi-pass membrane protein</topology>
    </subcellularLocation>
</comment>
<dbReference type="OMA" id="FSFMQKS"/>
<reference evidence="10" key="1">
    <citation type="journal article" date="2011" name="Genome Biol.">
        <title>Comparative genomics of the social amoebae Dictyostelium discoideum and Dictyostelium purpureum.</title>
        <authorList>
            <consortium name="US DOE Joint Genome Institute (JGI-PGF)"/>
            <person name="Sucgang R."/>
            <person name="Kuo A."/>
            <person name="Tian X."/>
            <person name="Salerno W."/>
            <person name="Parikh A."/>
            <person name="Feasley C.L."/>
            <person name="Dalin E."/>
            <person name="Tu H."/>
            <person name="Huang E."/>
            <person name="Barry K."/>
            <person name="Lindquist E."/>
            <person name="Shapiro H."/>
            <person name="Bruce D."/>
            <person name="Schmutz J."/>
            <person name="Salamov A."/>
            <person name="Fey P."/>
            <person name="Gaudet P."/>
            <person name="Anjard C."/>
            <person name="Babu M.M."/>
            <person name="Basu S."/>
            <person name="Bushmanova Y."/>
            <person name="van der Wel H."/>
            <person name="Katoh-Kurasawa M."/>
            <person name="Dinh C."/>
            <person name="Coutinho P.M."/>
            <person name="Saito T."/>
            <person name="Elias M."/>
            <person name="Schaap P."/>
            <person name="Kay R.R."/>
            <person name="Henrissat B."/>
            <person name="Eichinger L."/>
            <person name="Rivero F."/>
            <person name="Putnam N.H."/>
            <person name="West C.M."/>
            <person name="Loomis W.F."/>
            <person name="Chisholm R.L."/>
            <person name="Shaulsky G."/>
            <person name="Strassmann J.E."/>
            <person name="Queller D.C."/>
            <person name="Kuspa A."/>
            <person name="Grigoriev I.V."/>
        </authorList>
    </citation>
    <scope>NUCLEOTIDE SEQUENCE [LARGE SCALE GENOMIC DNA]</scope>
    <source>
        <strain evidence="10">QSDP1</strain>
    </source>
</reference>
<feature type="transmembrane region" description="Helical" evidence="7">
    <location>
        <begin position="115"/>
        <end position="136"/>
    </location>
</feature>
<keyword evidence="4 7" id="KW-1133">Transmembrane helix</keyword>
<evidence type="ECO:0000256" key="5">
    <source>
        <dbReference type="ARBA" id="ARBA00023136"/>
    </source>
</evidence>
<dbReference type="GO" id="GO:0005886">
    <property type="term" value="C:plasma membrane"/>
    <property type="evidence" value="ECO:0007669"/>
    <property type="project" value="UniProtKB-SubCell"/>
</dbReference>
<dbReference type="eggNOG" id="ENOG502QQQ7">
    <property type="taxonomic scope" value="Eukaryota"/>
</dbReference>
<feature type="transmembrane region" description="Helical" evidence="7">
    <location>
        <begin position="706"/>
        <end position="724"/>
    </location>
</feature>
<evidence type="ECO:0000256" key="7">
    <source>
        <dbReference type="SAM" id="Phobius"/>
    </source>
</evidence>
<feature type="compositionally biased region" description="Low complexity" evidence="6">
    <location>
        <begin position="23"/>
        <end position="48"/>
    </location>
</feature>
<dbReference type="PANTHER" id="PTHR32522:SF8">
    <property type="entry name" value="DUF214 FAMILY PROTEIN"/>
    <property type="match status" value="1"/>
</dbReference>
<evidence type="ECO:0000256" key="3">
    <source>
        <dbReference type="ARBA" id="ARBA00022692"/>
    </source>
</evidence>
<sequence length="1125" mass="127662">MKRNQQKYQSINNDIDEDESFLNNNNNNNNEQDRYSINSKLSNSSSSDSFDEYRDDKQLLKKNKSYWDSVYDKHHPGIGKTKKERIILWFRTLFYNWKHFFRHTLRVNLRNKLSYSLGFSACFLVVFIVSLCVSIITNTPVVFLSLSEASVGEMDLVLTSNSFTLSNQFNYTMISELLAGTYLSPNGQNYTDYSESSSDFQDDSYHTPRIVYEINAVSASSCPNGDINSNLWKYHNATNANQDCEPHCFDNVCSLSVPSKADLYVIDSQKEKRMGLGRDWSLPSPDQGKVFIQSKVASKLSVSKGDYLYLRISATDFLSSIWVNADPTNSTLPIIYLTVQIQDVFDKRKGKFDNSEDTAIVIDYATFIPFLYTQLDPEMKESSKEFIKDINLYEYTQIMIVNLPPSRLEPYINSNQDTILQHIVDFSNKILYKIGFNEFSSSLPVMGQLSKNRYVALFLGLILNVIIFILLFLSILLIYSLLMIDVETRTFEMGVMRMIGTTRNGIIQLMLFKAFSYSVPSWALGLLVAQIFGFVVSAIFKSITGVPIPTRLTGESILLATALGIIIPIASAIFPIRSALGKNLHDSLDVKHSKTMAVQISIERSEDNNFSSGVALIGLILSVFGFGIYYVFPLSLLSFNLTLLLNMFFMLLIAMLLGLVSLALNVEQIIERLVVYLFLFWEKQAIKSIIVKNLVAHKLRNRKTAIMYAVSLSFIIFVNVSYSMQQSSMNYEVQQSYGSYLTIKSKESFFTQEDTYLIDSFLNQMNPEIADYAWVTSSYSIITQTYQSSQITNLGHIYSDNTNLYAVSPNFFTTTLPGFLKANSIATDPDYPLGDINYLSEQIYSISSGNKLLIGSLYESNIGASLQQPFLLQLNLKKSSTSENNQTRYLVEPVAMLDSAPIFKFSKFPSVLSQDSIVSLPSFLSYSSSVFSSVRELPMKSVVLKLNTSNKNSVEAIKTRIFNYLNTNLNEDFTILDYYDKIAPNATASKIIQYFFSFTTILAMLISFFSLMSSVYSNILEQTKEIGVLRAVGIPKRWMIRIYVYESFVLVLSSSFLGVFIGTIVGWTMILQRVLFTQLPIPFEFPWQLLIVIFLCSMVFSFFSAFGPIRKVLNQPIVNIMRVVT</sequence>
<evidence type="ECO:0000259" key="8">
    <source>
        <dbReference type="Pfam" id="PF02687"/>
    </source>
</evidence>
<keyword evidence="3 7" id="KW-0812">Transmembrane</keyword>
<feature type="domain" description="ABC3 transporter permease C-terminal" evidence="8">
    <location>
        <begin position="999"/>
        <end position="1116"/>
    </location>
</feature>
<feature type="compositionally biased region" description="Polar residues" evidence="6">
    <location>
        <begin position="1"/>
        <end position="13"/>
    </location>
</feature>
<keyword evidence="2" id="KW-1003">Cell membrane</keyword>
<keyword evidence="10" id="KW-1185">Reference proteome</keyword>
<dbReference type="STRING" id="5786.F0ZQK2"/>
<evidence type="ECO:0000256" key="2">
    <source>
        <dbReference type="ARBA" id="ARBA00022475"/>
    </source>
</evidence>
<dbReference type="EMBL" id="GL871126">
    <property type="protein sequence ID" value="EGC33767.1"/>
    <property type="molecule type" value="Genomic_DNA"/>
</dbReference>
<feature type="transmembrane region" description="Helical" evidence="7">
    <location>
        <begin position="521"/>
        <end position="540"/>
    </location>
</feature>